<evidence type="ECO:0000256" key="1">
    <source>
        <dbReference type="ARBA" id="ARBA00022723"/>
    </source>
</evidence>
<sequence length="1190" mass="133057">MALEAILRAVPQEMLLTLAVKETAKEAWDSIRVMRVGVDRVRKSKAQLFLRQYDAIEFKEGESVEDFSLRLNNLVTTLVTLGAPIEESKVVQKFLNAVPEHLQQIALSIETLLDVEELSLEEVTGHWAKDCRQPRKNTEAHQAHAKEDDVEPALLMAHVCAISGASPMPRPLAPAPPLQTIMLDELKVFAYLHQEENMDACVWHLDTDATNHMTGVRSAFVELDLAHRALTEVYFIPKLNANLISLGQLDEHGCDVRIYHGVCTIRDPAKKLLAKVRCNANRLYLLKLMTGHPVCLSACTSDTAWLWHARFGHLHFDALRKLADKDMVRGLPRIEHVEQLCDGCIISKHRRSPFPTRAVYRATDRLDLVHGDLCGPISPATPGGKSYFLLLVDDHSRYMWLVLLARKGDAVKAIMHFQASAEAESDRKLRKFRIDNGNHGVGRHFSAPYSPQQNGVVERRNQTILATACSLLKAKGMPARFWGEAVTMAVFLLNRAPTKSLENRTPYEAWFGKKPAVGHLRTFGCLAYVKNMRPHLSKLEDRSTPMVFIGYAAGTKGYKVFDPVTGRVQVSRDVIFDEGASWDWGAEAAESGLEQTEFSIEYVLTQVSGGGRGAQEENSSPSSRRAASTTPEEPRTPSPSLGPRASLHGTSPVFISPPSRGDEHLDADHDDCPPRYRPLGDLLGDAAAPGLAERALAPEQLYLQEAEEPASFNEAEQHQRWRSTMLEEIATIEENKTWRLVDLPRGHHAIGLKWVFKVKKDARGEVTKFKARLVAKGYVQQPGVDFNEVFAPMARLESVRMLLALAAQAGWFVHHMDVKSAFLNGELTEEVYVVQPPGFVVEGHEHQVLKLDKALYGLRQAPRVWNAKLDTSLTSLGFRRCDFEHAVYAQGQGTHHLLVGVYVDDLIITGSDAVEIDRFKAEMMSLFRMSDLGLLCFYLGIEVKQVAGSTRLTQSAFARRILEKAGMQDCNACVTPMEQRLKLSKHSDAPLVDSTGYRSIVGSLRYLVHTRLDIAFAVGYVSRFMEAPTAEHEAAVKRILRYIAGTIDYGIIYRRSETPATLVGFSDADMAGDVDTRKRTSGVMFFLGSSPMAQLLGEINQAQPDVFKLMVDNKSAIALSKNPVFHDRRKHIATRYHYIRECVEEGRVQLEFTGTAYQVTDILTKSLGRVRFEELRSRIGVLEVSREHKV</sequence>
<dbReference type="InterPro" id="IPR057670">
    <property type="entry name" value="SH3_retrovirus"/>
</dbReference>
<dbReference type="InterPro" id="IPR013103">
    <property type="entry name" value="RVT_2"/>
</dbReference>
<feature type="region of interest" description="Disordered" evidence="3">
    <location>
        <begin position="609"/>
        <end position="681"/>
    </location>
</feature>
<reference evidence="5" key="1">
    <citation type="journal article" date="2005" name="Genome Res.">
        <title>Sequence, annotation, and analysis of synteny between rice chromosome 3 and diverged grass species.</title>
        <authorList>
            <consortium name="Rice Chromosome 3 Sequencing Consortium"/>
            <person name="Buell C.R."/>
            <person name="Yuan Q."/>
            <person name="Ouyang S."/>
            <person name="Liu J."/>
            <person name="Zhu W."/>
            <person name="Wang A."/>
            <person name="Maiti R."/>
            <person name="Haas B."/>
            <person name="Wortman J."/>
            <person name="Pertea M."/>
            <person name="Jones K.M."/>
            <person name="Kim M."/>
            <person name="Overton L."/>
            <person name="Tsitrin T."/>
            <person name="Fadrosh D."/>
            <person name="Bera J."/>
            <person name="Weaver B."/>
            <person name="Jin S."/>
            <person name="Johri S."/>
            <person name="Reardon M."/>
            <person name="Webb K."/>
            <person name="Hill J."/>
            <person name="Moffat K."/>
            <person name="Tallon L."/>
            <person name="Van Aken S."/>
            <person name="Lewis M."/>
            <person name="Utterback T."/>
            <person name="Feldblyum T."/>
            <person name="Zismann V."/>
            <person name="Iobst S."/>
            <person name="Hsiao J."/>
            <person name="de Vazeille A.R."/>
            <person name="Salzberg S.L."/>
            <person name="White O."/>
            <person name="Fraser C."/>
            <person name="Yu Y."/>
            <person name="Kim H."/>
            <person name="Rambo T."/>
            <person name="Currie J."/>
            <person name="Collura K."/>
            <person name="Kernodle-Thompson S."/>
            <person name="Wei F."/>
            <person name="Kudrna K."/>
            <person name="Ammiraju J.S."/>
            <person name="Luo M."/>
            <person name="Goicoechea J.L."/>
            <person name="Wing R.A."/>
            <person name="Henry D."/>
            <person name="Oates R."/>
            <person name="Palmer M."/>
            <person name="Pries G."/>
            <person name="Saski C."/>
            <person name="Simmons J."/>
            <person name="Soderlund C."/>
            <person name="Nelson W."/>
            <person name="de la Bastide M."/>
            <person name="Spiegel L."/>
            <person name="Nascimento L."/>
            <person name="Huang E."/>
            <person name="Preston R."/>
            <person name="Zutavern T."/>
            <person name="Palmer L."/>
            <person name="O'Shaughnessy A."/>
            <person name="Dike S."/>
            <person name="McCombie W.R."/>
            <person name="Minx P."/>
            <person name="Cordum H."/>
            <person name="Wilson R."/>
            <person name="Jin W."/>
            <person name="Lee H.R."/>
            <person name="Jiang J."/>
            <person name="Jackson S."/>
        </authorList>
    </citation>
    <scope>NUCLEOTIDE SEQUENCE [LARGE SCALE GENOMIC DNA]</scope>
</reference>
<feature type="compositionally biased region" description="Basic and acidic residues" evidence="3">
    <location>
        <begin position="660"/>
        <end position="674"/>
    </location>
</feature>
<dbReference type="PANTHER" id="PTHR42648:SF25">
    <property type="entry name" value="RNA-DIRECTED DNA POLYMERASE"/>
    <property type="match status" value="1"/>
</dbReference>
<dbReference type="GO" id="GO:0016787">
    <property type="term" value="F:hydrolase activity"/>
    <property type="evidence" value="ECO:0007669"/>
    <property type="project" value="UniProtKB-KW"/>
</dbReference>
<proteinExistence type="predicted"/>
<name>Q10C26_ORYSJ</name>
<accession>Q10C26</accession>
<feature type="compositionally biased region" description="Low complexity" evidence="3">
    <location>
        <begin position="619"/>
        <end position="631"/>
    </location>
</feature>
<dbReference type="InterPro" id="IPR025724">
    <property type="entry name" value="GAG-pre-integrase_dom"/>
</dbReference>
<dbReference type="CDD" id="cd09272">
    <property type="entry name" value="RNase_HI_RT_Ty1"/>
    <property type="match status" value="1"/>
</dbReference>
<dbReference type="Gene3D" id="3.30.420.10">
    <property type="entry name" value="Ribonuclease H-like superfamily/Ribonuclease H"/>
    <property type="match status" value="1"/>
</dbReference>
<keyword evidence="1" id="KW-0479">Metal-binding</keyword>
<organism evidence="5">
    <name type="scientific">Oryza sativa subsp. japonica</name>
    <name type="common">Rice</name>
    <dbReference type="NCBI Taxonomy" id="39947"/>
    <lineage>
        <taxon>Eukaryota</taxon>
        <taxon>Viridiplantae</taxon>
        <taxon>Streptophyta</taxon>
        <taxon>Embryophyta</taxon>
        <taxon>Tracheophyta</taxon>
        <taxon>Spermatophyta</taxon>
        <taxon>Magnoliopsida</taxon>
        <taxon>Liliopsida</taxon>
        <taxon>Poales</taxon>
        <taxon>Poaceae</taxon>
        <taxon>BOP clade</taxon>
        <taxon>Oryzoideae</taxon>
        <taxon>Oryzeae</taxon>
        <taxon>Oryzinae</taxon>
        <taxon>Oryza</taxon>
        <taxon>Oryza sativa</taxon>
    </lineage>
</organism>
<dbReference type="InterPro" id="IPR039537">
    <property type="entry name" value="Retrotran_Ty1/copia-like"/>
</dbReference>
<evidence type="ECO:0000256" key="3">
    <source>
        <dbReference type="SAM" id="MobiDB-lite"/>
    </source>
</evidence>
<dbReference type="SUPFAM" id="SSF53098">
    <property type="entry name" value="Ribonuclease H-like"/>
    <property type="match status" value="1"/>
</dbReference>
<protein>
    <submittedName>
        <fullName evidence="5">Retrotransposon protein, putative, unclassified</fullName>
    </submittedName>
</protein>
<dbReference type="InterPro" id="IPR001584">
    <property type="entry name" value="Integrase_cat-core"/>
</dbReference>
<dbReference type="EMBL" id="DP000009">
    <property type="protein sequence ID" value="ABF99351.1"/>
    <property type="molecule type" value="Genomic_DNA"/>
</dbReference>
<gene>
    <name evidence="5" type="ordered locus">LOC_Os03g58270</name>
</gene>
<dbReference type="SUPFAM" id="SSF56672">
    <property type="entry name" value="DNA/RNA polymerases"/>
    <property type="match status" value="1"/>
</dbReference>
<dbReference type="PROSITE" id="PS50994">
    <property type="entry name" value="INTEGRASE"/>
    <property type="match status" value="1"/>
</dbReference>
<dbReference type="GO" id="GO:0015074">
    <property type="term" value="P:DNA integration"/>
    <property type="evidence" value="ECO:0007669"/>
    <property type="project" value="InterPro"/>
</dbReference>
<dbReference type="Pfam" id="PF25597">
    <property type="entry name" value="SH3_retrovirus"/>
    <property type="match status" value="1"/>
</dbReference>
<dbReference type="PANTHER" id="PTHR42648">
    <property type="entry name" value="TRANSPOSASE, PUTATIVE-RELATED"/>
    <property type="match status" value="1"/>
</dbReference>
<dbReference type="AlphaFoldDB" id="Q10C26"/>
<dbReference type="GO" id="GO:0046872">
    <property type="term" value="F:metal ion binding"/>
    <property type="evidence" value="ECO:0007669"/>
    <property type="project" value="UniProtKB-KW"/>
</dbReference>
<dbReference type="GO" id="GO:0003676">
    <property type="term" value="F:nucleic acid binding"/>
    <property type="evidence" value="ECO:0007669"/>
    <property type="project" value="InterPro"/>
</dbReference>
<dbReference type="Pfam" id="PF07727">
    <property type="entry name" value="RVT_2"/>
    <property type="match status" value="1"/>
</dbReference>
<keyword evidence="2" id="KW-0378">Hydrolase</keyword>
<dbReference type="InterPro" id="IPR036397">
    <property type="entry name" value="RNaseH_sf"/>
</dbReference>
<dbReference type="InterPro" id="IPR043502">
    <property type="entry name" value="DNA/RNA_pol_sf"/>
</dbReference>
<dbReference type="InterPro" id="IPR012337">
    <property type="entry name" value="RNaseH-like_sf"/>
</dbReference>
<reference evidence="5" key="2">
    <citation type="submission" date="2006-06" db="EMBL/GenBank/DDBJ databases">
        <authorList>
            <person name="Buell R."/>
            <person name="Wing R.A."/>
            <person name="McCombie W.A."/>
            <person name="Ouyang S."/>
        </authorList>
    </citation>
    <scope>NUCLEOTIDE SEQUENCE</scope>
</reference>
<evidence type="ECO:0000313" key="5">
    <source>
        <dbReference type="EMBL" id="ABF99351.1"/>
    </source>
</evidence>
<dbReference type="Pfam" id="PF14223">
    <property type="entry name" value="Retrotran_gag_2"/>
    <property type="match status" value="1"/>
</dbReference>
<evidence type="ECO:0000259" key="4">
    <source>
        <dbReference type="PROSITE" id="PS50994"/>
    </source>
</evidence>
<feature type="domain" description="Integrase catalytic" evidence="4">
    <location>
        <begin position="351"/>
        <end position="514"/>
    </location>
</feature>
<dbReference type="Pfam" id="PF13976">
    <property type="entry name" value="gag_pre-integrs"/>
    <property type="match status" value="1"/>
</dbReference>
<evidence type="ECO:0000256" key="2">
    <source>
        <dbReference type="ARBA" id="ARBA00022801"/>
    </source>
</evidence>